<evidence type="ECO:0000313" key="2">
    <source>
        <dbReference type="Proteomes" id="UP000221165"/>
    </source>
</evidence>
<sequence>QQFVQIVGRALPLFSARLETVSCFLSYEAPDISCGLCRSVEVLGSPRPCIPQTFCARIFPRRYFIYFCPSLSSSSQLATSRSSSR</sequence>
<gene>
    <name evidence="1" type="ORF">CSUI_007212</name>
</gene>
<name>A0A2C6JW62_9APIC</name>
<dbReference type="EMBL" id="MIGC01003747">
    <property type="protein sequence ID" value="PHJ18951.1"/>
    <property type="molecule type" value="Genomic_DNA"/>
</dbReference>
<protein>
    <submittedName>
        <fullName evidence="1">Uncharacterized protein</fullName>
    </submittedName>
</protein>
<comment type="caution">
    <text evidence="1">The sequence shown here is derived from an EMBL/GenBank/DDBJ whole genome shotgun (WGS) entry which is preliminary data.</text>
</comment>
<dbReference type="RefSeq" id="XP_067920653.1">
    <property type="nucleotide sequence ID" value="XM_068067362.1"/>
</dbReference>
<organism evidence="1 2">
    <name type="scientific">Cystoisospora suis</name>
    <dbReference type="NCBI Taxonomy" id="483139"/>
    <lineage>
        <taxon>Eukaryota</taxon>
        <taxon>Sar</taxon>
        <taxon>Alveolata</taxon>
        <taxon>Apicomplexa</taxon>
        <taxon>Conoidasida</taxon>
        <taxon>Coccidia</taxon>
        <taxon>Eucoccidiorida</taxon>
        <taxon>Eimeriorina</taxon>
        <taxon>Sarcocystidae</taxon>
        <taxon>Cystoisospora</taxon>
    </lineage>
</organism>
<accession>A0A2C6JW62</accession>
<feature type="non-terminal residue" evidence="1">
    <location>
        <position position="1"/>
    </location>
</feature>
<reference evidence="1 2" key="1">
    <citation type="journal article" date="2017" name="Int. J. Parasitol.">
        <title>The genome of the protozoan parasite Cystoisospora suis and a reverse vaccinology approach to identify vaccine candidates.</title>
        <authorList>
            <person name="Palmieri N."/>
            <person name="Shrestha A."/>
            <person name="Ruttkowski B."/>
            <person name="Beck T."/>
            <person name="Vogl C."/>
            <person name="Tomley F."/>
            <person name="Blake D.P."/>
            <person name="Joachim A."/>
        </authorList>
    </citation>
    <scope>NUCLEOTIDE SEQUENCE [LARGE SCALE GENOMIC DNA]</scope>
    <source>
        <strain evidence="1 2">Wien I</strain>
    </source>
</reference>
<dbReference type="Proteomes" id="UP000221165">
    <property type="component" value="Unassembled WGS sequence"/>
</dbReference>
<dbReference type="VEuPathDB" id="ToxoDB:CSUI_007212"/>
<dbReference type="AlphaFoldDB" id="A0A2C6JW62"/>
<evidence type="ECO:0000313" key="1">
    <source>
        <dbReference type="EMBL" id="PHJ18951.1"/>
    </source>
</evidence>
<keyword evidence="2" id="KW-1185">Reference proteome</keyword>
<proteinExistence type="predicted"/>
<dbReference type="GeneID" id="94430573"/>